<comment type="catalytic activity">
    <reaction evidence="1">
        <text>ATP + protein L-histidine = ADP + protein N-phospho-L-histidine.</text>
        <dbReference type="EC" id="2.7.13.3"/>
    </reaction>
</comment>
<reference evidence="10 11" key="1">
    <citation type="submission" date="2006-06" db="EMBL/GenBank/DDBJ databases">
        <authorList>
            <person name="Moran M.A."/>
            <person name="Ferriera S."/>
            <person name="Johnson J."/>
            <person name="Kravitz S."/>
            <person name="Beeson K."/>
            <person name="Sutton G."/>
            <person name="Rogers Y.-H."/>
            <person name="Friedman R."/>
            <person name="Frazier M."/>
            <person name="Venter J.C."/>
        </authorList>
    </citation>
    <scope>NUCLEOTIDE SEQUENCE [LARGE SCALE GENOMIC DNA]</scope>
    <source>
        <strain evidence="10 11">E-37</strain>
    </source>
</reference>
<feature type="domain" description="GAF" evidence="8">
    <location>
        <begin position="42"/>
        <end position="188"/>
    </location>
</feature>
<dbReference type="Proteomes" id="UP000005713">
    <property type="component" value="Unassembled WGS sequence"/>
</dbReference>
<evidence type="ECO:0000256" key="2">
    <source>
        <dbReference type="ARBA" id="ARBA00012438"/>
    </source>
</evidence>
<keyword evidence="4" id="KW-0808">Transferase</keyword>
<evidence type="ECO:0000256" key="6">
    <source>
        <dbReference type="ARBA" id="ARBA00022777"/>
    </source>
</evidence>
<keyword evidence="5" id="KW-0547">Nucleotide-binding</keyword>
<keyword evidence="11" id="KW-1185">Reference proteome</keyword>
<protein>
    <recommendedName>
        <fullName evidence="2">histidine kinase</fullName>
        <ecNumber evidence="2">2.7.13.3</ecNumber>
    </recommendedName>
</protein>
<dbReference type="EMBL" id="AAYA01000005">
    <property type="protein sequence ID" value="EBA08420.1"/>
    <property type="molecule type" value="Genomic_DNA"/>
</dbReference>
<dbReference type="InterPro" id="IPR003018">
    <property type="entry name" value="GAF"/>
</dbReference>
<dbReference type="Pfam" id="PF07536">
    <property type="entry name" value="HWE_HK"/>
    <property type="match status" value="1"/>
</dbReference>
<dbReference type="SMART" id="SM00911">
    <property type="entry name" value="HWE_HK"/>
    <property type="match status" value="1"/>
</dbReference>
<name>A3K2L1_SAGS3</name>
<dbReference type="RefSeq" id="WP_005858328.1">
    <property type="nucleotide sequence ID" value="NZ_AAYA01000005.1"/>
</dbReference>
<keyword evidence="7" id="KW-0067">ATP-binding</keyword>
<dbReference type="AlphaFoldDB" id="A3K2L1"/>
<proteinExistence type="predicted"/>
<dbReference type="Gene3D" id="3.30.565.10">
    <property type="entry name" value="Histidine kinase-like ATPase, C-terminal domain"/>
    <property type="match status" value="1"/>
</dbReference>
<accession>A3K2L1</accession>
<dbReference type="GO" id="GO:0005524">
    <property type="term" value="F:ATP binding"/>
    <property type="evidence" value="ECO:0007669"/>
    <property type="project" value="UniProtKB-KW"/>
</dbReference>
<feature type="domain" description="Signal transduction histidine kinase HWE region" evidence="9">
    <location>
        <begin position="193"/>
        <end position="280"/>
    </location>
</feature>
<dbReference type="SUPFAM" id="SSF55781">
    <property type="entry name" value="GAF domain-like"/>
    <property type="match status" value="1"/>
</dbReference>
<dbReference type="EC" id="2.7.13.3" evidence="2"/>
<evidence type="ECO:0000313" key="10">
    <source>
        <dbReference type="EMBL" id="EBA08420.1"/>
    </source>
</evidence>
<evidence type="ECO:0000259" key="9">
    <source>
        <dbReference type="SMART" id="SM00911"/>
    </source>
</evidence>
<dbReference type="GO" id="GO:0004673">
    <property type="term" value="F:protein histidine kinase activity"/>
    <property type="evidence" value="ECO:0007669"/>
    <property type="project" value="UniProtKB-EC"/>
</dbReference>
<dbReference type="eggNOG" id="COG2203">
    <property type="taxonomic scope" value="Bacteria"/>
</dbReference>
<evidence type="ECO:0000256" key="7">
    <source>
        <dbReference type="ARBA" id="ARBA00022840"/>
    </source>
</evidence>
<dbReference type="InterPro" id="IPR029016">
    <property type="entry name" value="GAF-like_dom_sf"/>
</dbReference>
<dbReference type="PANTHER" id="PTHR43102:SF2">
    <property type="entry name" value="GAF DOMAIN-CONTAINING PROTEIN"/>
    <property type="match status" value="1"/>
</dbReference>
<dbReference type="eggNOG" id="COG3920">
    <property type="taxonomic scope" value="Bacteria"/>
</dbReference>
<keyword evidence="6" id="KW-0418">Kinase</keyword>
<comment type="caution">
    <text evidence="10">The sequence shown here is derived from an EMBL/GenBank/DDBJ whole genome shotgun (WGS) entry which is preliminary data.</text>
</comment>
<organism evidence="10 11">
    <name type="scientific">Sagittula stellata (strain ATCC 700073 / DSM 11524 / E-37)</name>
    <dbReference type="NCBI Taxonomy" id="388399"/>
    <lineage>
        <taxon>Bacteria</taxon>
        <taxon>Pseudomonadati</taxon>
        <taxon>Pseudomonadota</taxon>
        <taxon>Alphaproteobacteria</taxon>
        <taxon>Rhodobacterales</taxon>
        <taxon>Roseobacteraceae</taxon>
        <taxon>Sagittula</taxon>
    </lineage>
</organism>
<evidence type="ECO:0000256" key="1">
    <source>
        <dbReference type="ARBA" id="ARBA00000085"/>
    </source>
</evidence>
<evidence type="ECO:0000256" key="3">
    <source>
        <dbReference type="ARBA" id="ARBA00022553"/>
    </source>
</evidence>
<gene>
    <name evidence="10" type="ORF">SSE37_16448</name>
</gene>
<dbReference type="PANTHER" id="PTHR43102">
    <property type="entry name" value="SLR1143 PROTEIN"/>
    <property type="match status" value="1"/>
</dbReference>
<dbReference type="Pfam" id="PF01590">
    <property type="entry name" value="GAF"/>
    <property type="match status" value="1"/>
</dbReference>
<evidence type="ECO:0000256" key="4">
    <source>
        <dbReference type="ARBA" id="ARBA00022679"/>
    </source>
</evidence>
<dbReference type="InterPro" id="IPR036890">
    <property type="entry name" value="HATPase_C_sf"/>
</dbReference>
<dbReference type="SMART" id="SM00065">
    <property type="entry name" value="GAF"/>
    <property type="match status" value="1"/>
</dbReference>
<evidence type="ECO:0000313" key="11">
    <source>
        <dbReference type="Proteomes" id="UP000005713"/>
    </source>
</evidence>
<evidence type="ECO:0000259" key="8">
    <source>
        <dbReference type="SMART" id="SM00065"/>
    </source>
</evidence>
<dbReference type="InterPro" id="IPR011102">
    <property type="entry name" value="Sig_transdc_His_kinase_HWE"/>
</dbReference>
<evidence type="ECO:0000256" key="5">
    <source>
        <dbReference type="ARBA" id="ARBA00022741"/>
    </source>
</evidence>
<sequence>MDKKLTSDFTSAVTTTEAAHAEKLADSRRLDALVMTDVMTPDSDEAHERCVRLASRILKAPVSLVSYVDTERQFFKAQCGLSGKHAEERGTPLTHSFCQYVVTSDKPLVVRDSREDPILSQNAAVEDLNVVAYLGVPVHSPSGEVLGSFCVIDSSPREWTAEDLAALEDLVAMLESELTLRQTGNEREILLQEMSHRIKNLFSLVSSMVRLERRRWDTARELADSVIARVDALSVAHEMIVPVVEATKTGDGERAHVGELLSKVLAPHTSDAKITLTGDATTIGPKAVTYVTLAVHELATNSAKYGALSVDDGRLDLRWLADEDNLVLDWLETGHVWTDTAIGGGGFGSQLLKISIEGQLNGALTTEVSEDQFAHRLTLPLERLEF</sequence>
<keyword evidence="3" id="KW-0597">Phosphoprotein</keyword>
<dbReference type="Gene3D" id="3.30.450.40">
    <property type="match status" value="1"/>
</dbReference>